<evidence type="ECO:0000313" key="3">
    <source>
        <dbReference type="Proteomes" id="UP000033999"/>
    </source>
</evidence>
<dbReference type="InterPro" id="IPR000653">
    <property type="entry name" value="DegT/StrS_aminotransferase"/>
</dbReference>
<comment type="similarity">
    <text evidence="1">Belongs to the DegT/DnrJ/EryC1 family.</text>
</comment>
<dbReference type="Gene3D" id="3.90.1150.10">
    <property type="entry name" value="Aspartate Aminotransferase, domain 1"/>
    <property type="match status" value="1"/>
</dbReference>
<dbReference type="PANTHER" id="PTHR30244">
    <property type="entry name" value="TRANSAMINASE"/>
    <property type="match status" value="1"/>
</dbReference>
<dbReference type="Pfam" id="PF01041">
    <property type="entry name" value="DegT_DnrJ_EryC1"/>
    <property type="match status" value="1"/>
</dbReference>
<dbReference type="GO" id="GO:0000271">
    <property type="term" value="P:polysaccharide biosynthetic process"/>
    <property type="evidence" value="ECO:0007669"/>
    <property type="project" value="TreeGrafter"/>
</dbReference>
<comment type="caution">
    <text evidence="2">The sequence shown here is derived from an EMBL/GenBank/DDBJ whole genome shotgun (WGS) entry which is preliminary data.</text>
</comment>
<evidence type="ECO:0000313" key="2">
    <source>
        <dbReference type="EMBL" id="KKU07744.1"/>
    </source>
</evidence>
<dbReference type="InterPro" id="IPR015422">
    <property type="entry name" value="PyrdxlP-dep_Trfase_small"/>
</dbReference>
<organism evidence="2 3">
    <name type="scientific">Candidatus Magasanikbacteria bacterium GW2011_GWA2_45_39</name>
    <dbReference type="NCBI Taxonomy" id="1619041"/>
    <lineage>
        <taxon>Bacteria</taxon>
        <taxon>Candidatus Magasanikiibacteriota</taxon>
    </lineage>
</organism>
<evidence type="ECO:0000256" key="1">
    <source>
        <dbReference type="RuleBase" id="RU004508"/>
    </source>
</evidence>
<dbReference type="InterPro" id="IPR015424">
    <property type="entry name" value="PyrdxlP-dep_Trfase"/>
</dbReference>
<protein>
    <submittedName>
        <fullName evidence="2">NDP-hexose 3,4-dehydratase</fullName>
    </submittedName>
</protein>
<dbReference type="PATRIC" id="fig|1619041.3.peg.235"/>
<reference evidence="2 3" key="1">
    <citation type="journal article" date="2015" name="Nature">
        <title>rRNA introns, odd ribosomes, and small enigmatic genomes across a large radiation of phyla.</title>
        <authorList>
            <person name="Brown C.T."/>
            <person name="Hug L.A."/>
            <person name="Thomas B.C."/>
            <person name="Sharon I."/>
            <person name="Castelle C.J."/>
            <person name="Singh A."/>
            <person name="Wilkins M.J."/>
            <person name="Williams K.H."/>
            <person name="Banfield J.F."/>
        </authorList>
    </citation>
    <scope>NUCLEOTIDE SEQUENCE [LARGE SCALE GENOMIC DNA]</scope>
</reference>
<dbReference type="InterPro" id="IPR015421">
    <property type="entry name" value="PyrdxlP-dep_Trfase_major"/>
</dbReference>
<dbReference type="AlphaFoldDB" id="A0A0G1MHR4"/>
<name>A0A0G1MHR4_9BACT</name>
<dbReference type="GO" id="GO:0008483">
    <property type="term" value="F:transaminase activity"/>
    <property type="evidence" value="ECO:0007669"/>
    <property type="project" value="TreeGrafter"/>
</dbReference>
<dbReference type="SUPFAM" id="SSF53383">
    <property type="entry name" value="PLP-dependent transferases"/>
    <property type="match status" value="1"/>
</dbReference>
<keyword evidence="1" id="KW-0663">Pyridoxal phosphate</keyword>
<accession>A0A0G1MHR4</accession>
<dbReference type="PANTHER" id="PTHR30244:SF34">
    <property type="entry name" value="DTDP-4-AMINO-4,6-DIDEOXYGALACTOSE TRANSAMINASE"/>
    <property type="match status" value="1"/>
</dbReference>
<dbReference type="EMBL" id="LCKX01000006">
    <property type="protein sequence ID" value="KKU07744.1"/>
    <property type="molecule type" value="Genomic_DNA"/>
</dbReference>
<dbReference type="PIRSF" id="PIRSF000390">
    <property type="entry name" value="PLP_StrS"/>
    <property type="match status" value="1"/>
</dbReference>
<proteinExistence type="inferred from homology"/>
<sequence length="406" mass="45338">MSKRQAKTSSALRVPYALAVFGNEERQAVAEVLKTPMIVPGARVKKFEGIIAKLFAKKYGVMVNSGSSANLIAFEIMNLPRGSEVITPVLTFGTTLAPILQKGLVPVFADVIVGDYTINIDQIEKLITKKTRALMIPSLIGNIPDFCRLRKIADKHKIWLIEDSCDTLGPKLYGKSTGSFTDISTTSFYASHIITAAGSGGMICLNSPELYKHAKTLAGWGRASAINESEEASQRFKGRIDGIPYDGKFIFIDAGYNFQSTEIAAAFALEQLKKFKNFFAIRQRNFNKLLVFFKQFENLFILPKTHPAAETVWLAFPLVLRDKAPFARAELVKYLEEHNIQTRPIFTGNVLRQPAFKGIKCRRLKGGYPASDLVMRGSLLIGCHHGLEDKHIEYLKEVFTDFLKKY</sequence>
<dbReference type="Gene3D" id="3.40.640.10">
    <property type="entry name" value="Type I PLP-dependent aspartate aminotransferase-like (Major domain)"/>
    <property type="match status" value="1"/>
</dbReference>
<dbReference type="GO" id="GO:0030170">
    <property type="term" value="F:pyridoxal phosphate binding"/>
    <property type="evidence" value="ECO:0007669"/>
    <property type="project" value="TreeGrafter"/>
</dbReference>
<dbReference type="Proteomes" id="UP000033999">
    <property type="component" value="Unassembled WGS sequence"/>
</dbReference>
<gene>
    <name evidence="2" type="ORF">UX10_C0006G0015</name>
</gene>